<name>A0AA90Z5E8_9BACI</name>
<evidence type="ECO:0000313" key="3">
    <source>
        <dbReference type="Proteomes" id="UP001178888"/>
    </source>
</evidence>
<dbReference type="PROSITE" id="PS51257">
    <property type="entry name" value="PROKAR_LIPOPROTEIN"/>
    <property type="match status" value="1"/>
</dbReference>
<dbReference type="AlphaFoldDB" id="A0AA90Z5E8"/>
<evidence type="ECO:0000313" key="2">
    <source>
        <dbReference type="EMBL" id="MDQ6600893.1"/>
    </source>
</evidence>
<evidence type="ECO:0000256" key="1">
    <source>
        <dbReference type="SAM" id="SignalP"/>
    </source>
</evidence>
<gene>
    <name evidence="2" type="ORF">RCG21_32375</name>
</gene>
<dbReference type="RefSeq" id="WP_308914519.1">
    <property type="nucleotide sequence ID" value="NZ_JAVGVR010000002.1"/>
</dbReference>
<evidence type="ECO:0008006" key="4">
    <source>
        <dbReference type="Google" id="ProtNLM"/>
    </source>
</evidence>
<protein>
    <recommendedName>
        <fullName evidence="4">Lipoprotein</fullName>
    </recommendedName>
</protein>
<keyword evidence="3" id="KW-1185">Reference proteome</keyword>
<feature type="signal peptide" evidence="1">
    <location>
        <begin position="1"/>
        <end position="21"/>
    </location>
</feature>
<reference evidence="2" key="1">
    <citation type="submission" date="2023-08" db="EMBL/GenBank/DDBJ databases">
        <title>Nitrogen cycling bacteria in agricultural field soils.</title>
        <authorList>
            <person name="Jang J."/>
        </authorList>
    </citation>
    <scope>NUCLEOTIDE SEQUENCE</scope>
    <source>
        <strain evidence="2">PS3-36</strain>
    </source>
</reference>
<proteinExistence type="predicted"/>
<feature type="chain" id="PRO_5041698491" description="Lipoprotein" evidence="1">
    <location>
        <begin position="22"/>
        <end position="163"/>
    </location>
</feature>
<sequence length="163" mass="18589">MKKTALLIFVFMLIAFLVACNDNGNQFDTKGEQEKATNVMKGVLTSFKNEEKLAETGTSEEANQIAWKKIKEKNIKAISKELSKEDQKRLLYLLTTNKAEDLPNGGTQANLLFSQDTTIQKVSFHESSKTFTFDIERSGFDRKLVTLKQEESSWKIFKIENPK</sequence>
<keyword evidence="1" id="KW-0732">Signal</keyword>
<dbReference type="EMBL" id="JAVGVR010000002">
    <property type="protein sequence ID" value="MDQ6600893.1"/>
    <property type="molecule type" value="Genomic_DNA"/>
</dbReference>
<organism evidence="2 3">
    <name type="scientific">Bacillus salipaludis</name>
    <dbReference type="NCBI Taxonomy" id="2547811"/>
    <lineage>
        <taxon>Bacteria</taxon>
        <taxon>Bacillati</taxon>
        <taxon>Bacillota</taxon>
        <taxon>Bacilli</taxon>
        <taxon>Bacillales</taxon>
        <taxon>Bacillaceae</taxon>
        <taxon>Bacillus</taxon>
    </lineage>
</organism>
<accession>A0AA90Z5E8</accession>
<comment type="caution">
    <text evidence="2">The sequence shown here is derived from an EMBL/GenBank/DDBJ whole genome shotgun (WGS) entry which is preliminary data.</text>
</comment>
<dbReference type="Proteomes" id="UP001178888">
    <property type="component" value="Unassembled WGS sequence"/>
</dbReference>